<protein>
    <submittedName>
        <fullName evidence="1">Uncharacterized protein</fullName>
    </submittedName>
</protein>
<sequence>MTINAFPFPVDANGEAKPRPALCWWVPLPDPIGLADGMELHFATSKPQAHLLNGTPDSSKAPPAHEYDITFLVQQVDVSWDQSPGELAAFQMAKLEQKPTGESVSVKKPGSHSEALTRRISIIRAAVSNATGVEFDSDSISSAFDTVIRQIRRVQASYSLVSQWPMTFAAREVLPMIIPFETFSPDAEENHERNLSLYHLHTNGLEQAATPEPLTDQQEQMLHIAIDRDHAAFASYHRLRHDALVSLRRRGDYRSSLLSSASAAEVYLDELLLHMMWEEGIRPEDAGETFADPRTGTIKRLKTEYVPRLHGIWNPTQSGPTQAWRDNIARVRNRTIHAGHEPGIREAELAYESLIDLERHGADLVAARNSKYPRTALAICGEEGLRRRGKFTQRIQRLMQDPSEPRWVETFVRWKSETMRERNRSDGFGEEPVVNRASLLMVGHQEGPDWVLHDPVAAMAARVTPDLSAFPEEQATGIESMLENLHDGVAHILDVHGFVPNEEWVGQHRRIPGLGTMVNWEDFY</sequence>
<organism evidence="1 2">
    <name type="scientific">Glutamicibacter soli</name>
    <dbReference type="NCBI Taxonomy" id="453836"/>
    <lineage>
        <taxon>Bacteria</taxon>
        <taxon>Bacillati</taxon>
        <taxon>Actinomycetota</taxon>
        <taxon>Actinomycetes</taxon>
        <taxon>Micrococcales</taxon>
        <taxon>Micrococcaceae</taxon>
        <taxon>Glutamicibacter</taxon>
    </lineage>
</organism>
<evidence type="ECO:0000313" key="2">
    <source>
        <dbReference type="Proteomes" id="UP000477543"/>
    </source>
</evidence>
<dbReference type="Proteomes" id="UP000477543">
    <property type="component" value="Unassembled WGS sequence"/>
</dbReference>
<proteinExistence type="predicted"/>
<dbReference type="EMBL" id="WYDN01000007">
    <property type="protein sequence ID" value="NAZ16322.1"/>
    <property type="molecule type" value="Genomic_DNA"/>
</dbReference>
<dbReference type="RefSeq" id="WP_161449060.1">
    <property type="nucleotide sequence ID" value="NZ_WYDN01000007.1"/>
</dbReference>
<comment type="caution">
    <text evidence="1">The sequence shown here is derived from an EMBL/GenBank/DDBJ whole genome shotgun (WGS) entry which is preliminary data.</text>
</comment>
<gene>
    <name evidence="1" type="ORF">GT020_09625</name>
</gene>
<evidence type="ECO:0000313" key="1">
    <source>
        <dbReference type="EMBL" id="NAZ16322.1"/>
    </source>
</evidence>
<accession>A0A6L9G357</accession>
<reference evidence="1 2" key="1">
    <citation type="submission" date="2020-01" db="EMBL/GenBank/DDBJ databases">
        <title>Glutamicibacter soli M275.</title>
        <authorList>
            <person name="Meng X."/>
        </authorList>
    </citation>
    <scope>NUCLEOTIDE SEQUENCE [LARGE SCALE GENOMIC DNA]</scope>
    <source>
        <strain evidence="1 2">M275</strain>
    </source>
</reference>
<dbReference type="AlphaFoldDB" id="A0A6L9G357"/>
<name>A0A6L9G357_9MICC</name>